<dbReference type="Pfam" id="PF05661">
    <property type="entry name" value="DUF808"/>
    <property type="match status" value="1"/>
</dbReference>
<dbReference type="AlphaFoldDB" id="A0A6N9H6V3"/>
<dbReference type="PIRSF" id="PIRSF016660">
    <property type="entry name" value="YedI"/>
    <property type="match status" value="1"/>
</dbReference>
<proteinExistence type="predicted"/>
<keyword evidence="1" id="KW-0472">Membrane</keyword>
<evidence type="ECO:0000313" key="3">
    <source>
        <dbReference type="Proteomes" id="UP000469215"/>
    </source>
</evidence>
<dbReference type="Proteomes" id="UP000469215">
    <property type="component" value="Unassembled WGS sequence"/>
</dbReference>
<gene>
    <name evidence="2" type="ORF">GSY69_07250</name>
</gene>
<protein>
    <submittedName>
        <fullName evidence="2">DUF808 family protein</fullName>
    </submittedName>
</protein>
<feature type="transmembrane region" description="Helical" evidence="1">
    <location>
        <begin position="223"/>
        <end position="246"/>
    </location>
</feature>
<evidence type="ECO:0000256" key="1">
    <source>
        <dbReference type="SAM" id="Phobius"/>
    </source>
</evidence>
<evidence type="ECO:0000313" key="2">
    <source>
        <dbReference type="EMBL" id="MYM19770.1"/>
    </source>
</evidence>
<dbReference type="GO" id="GO:0005886">
    <property type="term" value="C:plasma membrane"/>
    <property type="evidence" value="ECO:0007669"/>
    <property type="project" value="TreeGrafter"/>
</dbReference>
<dbReference type="InterPro" id="IPR008526">
    <property type="entry name" value="YedI"/>
</dbReference>
<dbReference type="RefSeq" id="WP_160953199.1">
    <property type="nucleotide sequence ID" value="NZ_WWEQ01000024.1"/>
</dbReference>
<reference evidence="2 3" key="1">
    <citation type="submission" date="2020-01" db="EMBL/GenBank/DDBJ databases">
        <authorList>
            <person name="Deng T."/>
        </authorList>
    </citation>
    <scope>NUCLEOTIDE SEQUENCE [LARGE SCALE GENOMIC DNA]</scope>
    <source>
        <strain evidence="2 3">5221</strain>
    </source>
</reference>
<accession>A0A6N9H6V3</accession>
<keyword evidence="1" id="KW-1133">Transmembrane helix</keyword>
<feature type="transmembrane region" description="Helical" evidence="1">
    <location>
        <begin position="286"/>
        <end position="304"/>
    </location>
</feature>
<organism evidence="2 3">
    <name type="scientific">Brevibacterium rongguiense</name>
    <dbReference type="NCBI Taxonomy" id="2695267"/>
    <lineage>
        <taxon>Bacteria</taxon>
        <taxon>Bacillati</taxon>
        <taxon>Actinomycetota</taxon>
        <taxon>Actinomycetes</taxon>
        <taxon>Micrococcales</taxon>
        <taxon>Brevibacteriaceae</taxon>
        <taxon>Brevibacterium</taxon>
    </lineage>
</organism>
<sequence>MSGGLIALLDDVAALARAAAASADDVAAGAAKTSAKAAGVVIDDAAVAPQFVQGVQPARELPIIGRIATGSIINKLLIILPLALLLSQFVPWLLTPLLMIGGTYLCYEGAEKVWEMVRGEHHEAVEATAGDPRDAERRLVRSAVLTDFILSTEIMVISLSDVIDRPLMDRTLILVVVALAMTAGVYGVVGLIVKMDDVGLALSRRGGPLTGAGRLLVAGMPRLLTAIGFVGTFAMLWVGGHIMVTGVDALGWHGPHHLIAVAAEALHPIALAGPALAWLAETLCSLVVGLAWGLVVFGAVRALARLRR</sequence>
<keyword evidence="3" id="KW-1185">Reference proteome</keyword>
<comment type="caution">
    <text evidence="2">The sequence shown here is derived from an EMBL/GenBank/DDBJ whole genome shotgun (WGS) entry which is preliminary data.</text>
</comment>
<feature type="transmembrane region" description="Helical" evidence="1">
    <location>
        <begin position="171"/>
        <end position="193"/>
    </location>
</feature>
<name>A0A6N9H6V3_9MICO</name>
<keyword evidence="1" id="KW-0812">Transmembrane</keyword>
<feature type="transmembrane region" description="Helical" evidence="1">
    <location>
        <begin position="76"/>
        <end position="94"/>
    </location>
</feature>
<dbReference type="PANTHER" id="PTHR30503">
    <property type="entry name" value="INNER MEMBRANE PROTEIN YEDI"/>
    <property type="match status" value="1"/>
</dbReference>
<dbReference type="PANTHER" id="PTHR30503:SF3">
    <property type="entry name" value="INNER MEMBRANE PROTEIN YEDI"/>
    <property type="match status" value="1"/>
</dbReference>
<dbReference type="EMBL" id="WWEQ01000024">
    <property type="protein sequence ID" value="MYM19770.1"/>
    <property type="molecule type" value="Genomic_DNA"/>
</dbReference>